<evidence type="ECO:0000259" key="3">
    <source>
        <dbReference type="PROSITE" id="PS50208"/>
    </source>
</evidence>
<organism evidence="4 5">
    <name type="scientific">Methylobacterium trifolii</name>
    <dbReference type="NCBI Taxonomy" id="1003092"/>
    <lineage>
        <taxon>Bacteria</taxon>
        <taxon>Pseudomonadati</taxon>
        <taxon>Pseudomonadota</taxon>
        <taxon>Alphaproteobacteria</taxon>
        <taxon>Hyphomicrobiales</taxon>
        <taxon>Methylobacteriaceae</taxon>
        <taxon>Methylobacterium</taxon>
    </lineage>
</organism>
<feature type="region of interest" description="Disordered" evidence="1">
    <location>
        <begin position="273"/>
        <end position="318"/>
    </location>
</feature>
<dbReference type="PANTHER" id="PTHR22576:SF37">
    <property type="entry name" value="MUCOSA-ASSOCIATED LYMPHOID TISSUE LYMPHOMA TRANSLOCATION PROTEIN 1"/>
    <property type="match status" value="1"/>
</dbReference>
<feature type="compositionally biased region" description="Low complexity" evidence="1">
    <location>
        <begin position="286"/>
        <end position="301"/>
    </location>
</feature>
<dbReference type="RefSeq" id="WP_238184909.1">
    <property type="nucleotide sequence ID" value="NZ_BPRB01000298.1"/>
</dbReference>
<dbReference type="PROSITE" id="PS50208">
    <property type="entry name" value="CASPASE_P20"/>
    <property type="match status" value="1"/>
</dbReference>
<accession>A0ABQ4U769</accession>
<reference evidence="4" key="1">
    <citation type="journal article" date="2021" name="Front. Microbiol.">
        <title>Comprehensive Comparative Genomics and Phenotyping of Methylobacterium Species.</title>
        <authorList>
            <person name="Alessa O."/>
            <person name="Ogura Y."/>
            <person name="Fujitani Y."/>
            <person name="Takami H."/>
            <person name="Hayashi T."/>
            <person name="Sahin N."/>
            <person name="Tani A."/>
        </authorList>
    </citation>
    <scope>NUCLEOTIDE SEQUENCE</scope>
    <source>
        <strain evidence="4">DSM 23632</strain>
    </source>
</reference>
<dbReference type="Pfam" id="PF00656">
    <property type="entry name" value="Peptidase_C14"/>
    <property type="match status" value="1"/>
</dbReference>
<dbReference type="InterPro" id="IPR001309">
    <property type="entry name" value="Pept_C14_p20"/>
</dbReference>
<keyword evidence="5" id="KW-1185">Reference proteome</keyword>
<protein>
    <recommendedName>
        <fullName evidence="3">Caspase family p20 domain-containing protein</fullName>
    </recommendedName>
</protein>
<dbReference type="PANTHER" id="PTHR22576">
    <property type="entry name" value="MUCOSA ASSOCIATED LYMPHOID TISSUE LYMPHOMA TRANSLOCATION PROTEIN 1/PARACASPASE"/>
    <property type="match status" value="1"/>
</dbReference>
<dbReference type="InterPro" id="IPR011600">
    <property type="entry name" value="Pept_C14_caspase"/>
</dbReference>
<dbReference type="EMBL" id="BPRB01000298">
    <property type="protein sequence ID" value="GJE62257.1"/>
    <property type="molecule type" value="Genomic_DNA"/>
</dbReference>
<feature type="signal peptide" evidence="2">
    <location>
        <begin position="1"/>
        <end position="23"/>
    </location>
</feature>
<proteinExistence type="predicted"/>
<feature type="domain" description="Caspase family p20" evidence="3">
    <location>
        <begin position="24"/>
        <end position="154"/>
    </location>
</feature>
<keyword evidence="2" id="KW-0732">Signal</keyword>
<reference evidence="4" key="2">
    <citation type="submission" date="2021-08" db="EMBL/GenBank/DDBJ databases">
        <authorList>
            <person name="Tani A."/>
            <person name="Ola A."/>
            <person name="Ogura Y."/>
            <person name="Katsura K."/>
            <person name="Hayashi T."/>
        </authorList>
    </citation>
    <scope>NUCLEOTIDE SEQUENCE</scope>
    <source>
        <strain evidence="4">DSM 23632</strain>
    </source>
</reference>
<evidence type="ECO:0000313" key="5">
    <source>
        <dbReference type="Proteomes" id="UP001055057"/>
    </source>
</evidence>
<dbReference type="InterPro" id="IPR052039">
    <property type="entry name" value="Caspase-related_regulators"/>
</dbReference>
<dbReference type="SUPFAM" id="SSF52129">
    <property type="entry name" value="Caspase-like"/>
    <property type="match status" value="1"/>
</dbReference>
<sequence length="513" mass="54522">MIRHLALGVLILFLAAFGSTAQAENRVALVIGNAAYATVPRLANPAGDAARVAEALRSAGFQSVTLAADLGRADLIAALNTFTEAAGQADWALVYFAGHGLEIGGVNYLVPVDARLKSDRDIGDEAVPLDRVLQAIEPARKLRLVVLDACRDNPFAGQMRRTIATRSVGRGLAPVEPEGGTLVAYAAKHRQTALDGEGANSPFALAFTRRLATPGLEINKLFRLVRDDVLTATDRRQEPFVYGSLPGDDFYFAEGIAARPTEAAPGLAAKLPSTATAQATPPISAPPQQVAALPPARDPTGPTRPPSPGGGNAPVNAPLVSFQRSNAGWMASVSLPEPAIALAWRLGEAAPFQDTGLLDVIDQRTGRRMPNPAIQLDADSGAATLQVRYVDAAGVTVGPFPIPFEPHAALRQEQRRTLEMVAGSWLSFRDFNGVLLYYTTLVSYRCGIKEVRIGLDRPEPDRVVALPPCDEANPFAVPGNVLPYLKAPPGTRSASVQLRYSDGTVSPVRVFKR</sequence>
<comment type="caution">
    <text evidence="4">The sequence shown here is derived from an EMBL/GenBank/DDBJ whole genome shotgun (WGS) entry which is preliminary data.</text>
</comment>
<evidence type="ECO:0000313" key="4">
    <source>
        <dbReference type="EMBL" id="GJE62257.1"/>
    </source>
</evidence>
<dbReference type="Gene3D" id="3.40.50.1460">
    <property type="match status" value="1"/>
</dbReference>
<dbReference type="InterPro" id="IPR029030">
    <property type="entry name" value="Caspase-like_dom_sf"/>
</dbReference>
<feature type="chain" id="PRO_5046417872" description="Caspase family p20 domain-containing protein" evidence="2">
    <location>
        <begin position="24"/>
        <end position="513"/>
    </location>
</feature>
<dbReference type="Proteomes" id="UP001055057">
    <property type="component" value="Unassembled WGS sequence"/>
</dbReference>
<evidence type="ECO:0000256" key="2">
    <source>
        <dbReference type="SAM" id="SignalP"/>
    </source>
</evidence>
<gene>
    <name evidence="4" type="ORF">MPOCJGCO_4388</name>
</gene>
<name>A0ABQ4U769_9HYPH</name>
<evidence type="ECO:0000256" key="1">
    <source>
        <dbReference type="SAM" id="MobiDB-lite"/>
    </source>
</evidence>